<evidence type="ECO:0000256" key="5">
    <source>
        <dbReference type="SAM" id="MobiDB-lite"/>
    </source>
</evidence>
<comment type="caution">
    <text evidence="7">The sequence shown here is derived from an EMBL/GenBank/DDBJ whole genome shotgun (WGS) entry which is preliminary data.</text>
</comment>
<keyword evidence="1" id="KW-0479">Metal-binding</keyword>
<dbReference type="STRING" id="133385.A0A2T9YV83"/>
<evidence type="ECO:0000256" key="4">
    <source>
        <dbReference type="PROSITE-ProRule" id="PRU00091"/>
    </source>
</evidence>
<accession>A0A2T9YV83</accession>
<dbReference type="SUPFAM" id="SSF52029">
    <property type="entry name" value="GroEL apical domain-like"/>
    <property type="match status" value="1"/>
</dbReference>
<dbReference type="InterPro" id="IPR017455">
    <property type="entry name" value="Znf_FYVE-rel"/>
</dbReference>
<evidence type="ECO:0000256" key="3">
    <source>
        <dbReference type="ARBA" id="ARBA00022833"/>
    </source>
</evidence>
<dbReference type="SUPFAM" id="SSF57903">
    <property type="entry name" value="FYVE/PHD zinc finger"/>
    <property type="match status" value="1"/>
</dbReference>
<dbReference type="PANTHER" id="PTHR45748">
    <property type="entry name" value="1-PHOSPHATIDYLINOSITOL 3-PHOSPHATE 5-KINASE-RELATED"/>
    <property type="match status" value="1"/>
</dbReference>
<dbReference type="FunFam" id="3.50.7.10:FF:000007">
    <property type="entry name" value="1-phosphatidylinositol 3-phosphate 5-kinase isoform X1"/>
    <property type="match status" value="1"/>
</dbReference>
<evidence type="ECO:0000313" key="7">
    <source>
        <dbReference type="EMBL" id="PVU96252.1"/>
    </source>
</evidence>
<gene>
    <name evidence="7" type="ORF">BB561_001295</name>
</gene>
<protein>
    <recommendedName>
        <fullName evidence="6">FYVE-type domain-containing protein</fullName>
    </recommendedName>
</protein>
<dbReference type="GO" id="GO:0000329">
    <property type="term" value="C:fungal-type vacuole membrane"/>
    <property type="evidence" value="ECO:0007669"/>
    <property type="project" value="TreeGrafter"/>
</dbReference>
<feature type="region of interest" description="Disordered" evidence="5">
    <location>
        <begin position="120"/>
        <end position="160"/>
    </location>
</feature>
<feature type="compositionally biased region" description="Basic and acidic residues" evidence="5">
    <location>
        <begin position="147"/>
        <end position="157"/>
    </location>
</feature>
<dbReference type="InterPro" id="IPR000306">
    <property type="entry name" value="Znf_FYVE"/>
</dbReference>
<keyword evidence="8" id="KW-1185">Reference proteome</keyword>
<dbReference type="InterPro" id="IPR011011">
    <property type="entry name" value="Znf_FYVE_PHD"/>
</dbReference>
<dbReference type="EMBL" id="MBFR01000037">
    <property type="protein sequence ID" value="PVU96252.1"/>
    <property type="molecule type" value="Genomic_DNA"/>
</dbReference>
<dbReference type="InterPro" id="IPR027409">
    <property type="entry name" value="GroEL-like_apical_dom_sf"/>
</dbReference>
<dbReference type="InterPro" id="IPR002423">
    <property type="entry name" value="Cpn60/GroEL/TCP-1"/>
</dbReference>
<evidence type="ECO:0000259" key="6">
    <source>
        <dbReference type="PROSITE" id="PS50178"/>
    </source>
</evidence>
<dbReference type="SMART" id="SM00064">
    <property type="entry name" value="FYVE"/>
    <property type="match status" value="1"/>
</dbReference>
<feature type="domain" description="FYVE-type" evidence="6">
    <location>
        <begin position="270"/>
        <end position="330"/>
    </location>
</feature>
<dbReference type="GO" id="GO:0010008">
    <property type="term" value="C:endosome membrane"/>
    <property type="evidence" value="ECO:0007669"/>
    <property type="project" value="TreeGrafter"/>
</dbReference>
<dbReference type="Gene3D" id="3.50.7.10">
    <property type="entry name" value="GroEL"/>
    <property type="match status" value="1"/>
</dbReference>
<dbReference type="Pfam" id="PF00118">
    <property type="entry name" value="Cpn60_TCP1"/>
    <property type="match status" value="1"/>
</dbReference>
<name>A0A2T9YV83_9FUNG</name>
<dbReference type="GO" id="GO:0008270">
    <property type="term" value="F:zinc ion binding"/>
    <property type="evidence" value="ECO:0007669"/>
    <property type="project" value="UniProtKB-KW"/>
</dbReference>
<dbReference type="GO" id="GO:0046854">
    <property type="term" value="P:phosphatidylinositol phosphate biosynthetic process"/>
    <property type="evidence" value="ECO:0007669"/>
    <property type="project" value="TreeGrafter"/>
</dbReference>
<dbReference type="Proteomes" id="UP000245383">
    <property type="component" value="Unassembled WGS sequence"/>
</dbReference>
<dbReference type="GO" id="GO:0000285">
    <property type="term" value="F:1-phosphatidylinositol-3-phosphate 5-kinase activity"/>
    <property type="evidence" value="ECO:0007669"/>
    <property type="project" value="TreeGrafter"/>
</dbReference>
<evidence type="ECO:0000313" key="8">
    <source>
        <dbReference type="Proteomes" id="UP000245383"/>
    </source>
</evidence>
<dbReference type="Pfam" id="PF01363">
    <property type="entry name" value="FYVE"/>
    <property type="match status" value="1"/>
</dbReference>
<keyword evidence="2 4" id="KW-0863">Zinc-finger</keyword>
<evidence type="ECO:0000256" key="2">
    <source>
        <dbReference type="ARBA" id="ARBA00022771"/>
    </source>
</evidence>
<dbReference type="PANTHER" id="PTHR45748:SF7">
    <property type="entry name" value="1-PHOSPHATIDYLINOSITOL 3-PHOSPHATE 5-KINASE-RELATED"/>
    <property type="match status" value="1"/>
</dbReference>
<reference evidence="7 8" key="1">
    <citation type="journal article" date="2018" name="MBio">
        <title>Comparative Genomics Reveals the Core Gene Toolbox for the Fungus-Insect Symbiosis.</title>
        <authorList>
            <person name="Wang Y."/>
            <person name="Stata M."/>
            <person name="Wang W."/>
            <person name="Stajich J.E."/>
            <person name="White M.M."/>
            <person name="Moncalvo J.M."/>
        </authorList>
    </citation>
    <scope>NUCLEOTIDE SEQUENCE [LARGE SCALE GENOMIC DNA]</scope>
    <source>
        <strain evidence="7 8">SWE-8-4</strain>
    </source>
</reference>
<sequence>MYFISFEDYDKSSSQAEAEAVAAKPLTWTQRFKHSLNSSLSLYSKDKVRNNLNIQPILPSKTPTSVSSDKDVLNRLNKIIVSSAPQASVDAADTNFIFENHNVQKNDTISSLNSITGSQDATLHKQRASSRASVFLPEARKSASSNPREKPADDSKSVDSLCSPAKNKIFSFENSSECDKTKQQQCLVVFKKDPTYTPKQTPENSQLIQKYHHPLFSKKNETFAEDKNAYHIVNPSKKAQDSLTEYSVSPNLSNLFSLKPEKQQEFWMLDQVVKLCMRCERQFSAFWRKHHCRLCGKIFCSLCMQNYSSSQPLGAINLHKICKDCYTEFQKSIQDKNSLYQRNNDYNNNIVGGNYTKDDSKLNSFFNLLSEKSMSIQTQKSHKTTISSDDKNTFNKIPLSVTNNQKIKNNILTSRESVKTDKAINSSPHVIYKPNLVYSTELYNNYNPSSEASQNNDCDFLYSANAIALAEAENICNIDYISKNRFSENLNAFFFPKSKIEPINLNELKYDSKSFLIQQDILNNFKTKNNMYFSESPNICSNKDFTSQSSCNNISSSIIKKDWNATFSLMFTENSLKHIHRICIQLLKLEGIDDYDIWAKKLIEVCIQAVDQVSPAVDLGGSNDLSQYIKIKAISGGSIEDINYFSGIVFKNDFVHKRMSHDLTDLRIMIITFPIVPNEPKNHYISLNASKEQEKEYILKLVARILSSKPNLLLLEKGISRIALNVLFENNVSVIIGIKKKVLQSIAFFTGADIITSLDKLALRPSLGVCKSMYTQSIIDDYGTGENSISQITKYIYLSGSNPERGGSVILRGEQKSKLKSLKKVTRMLLSLGYSMATETALIFNQFGTVIGYKEQTYENSEFSSIEDSEIKSILQKYMESIITTSPYIQLKLPFELYVMLDSEKKLQVLKKNFEHLNLNVVGNSVAYIPANQPTQNEMDSNFPYLVLKMQKITDESRTFQAYRSEAAPLEEKIRLGRRFLLENPFPPTIWESQTLILMHYVKQNKLLCNGKNQICVEPKAHFIEYHCASDITIGQYLHEMCFDLNMDCPASKPCTEPLYHHTRCYIHADASVEISMEEYPCPIQGMSEVILMWAEFLESI</sequence>
<dbReference type="Gene3D" id="3.30.40.10">
    <property type="entry name" value="Zinc/RING finger domain, C3HC4 (zinc finger)"/>
    <property type="match status" value="1"/>
</dbReference>
<evidence type="ECO:0000256" key="1">
    <source>
        <dbReference type="ARBA" id="ARBA00022723"/>
    </source>
</evidence>
<proteinExistence type="predicted"/>
<organism evidence="7 8">
    <name type="scientific">Smittium simulii</name>
    <dbReference type="NCBI Taxonomy" id="133385"/>
    <lineage>
        <taxon>Eukaryota</taxon>
        <taxon>Fungi</taxon>
        <taxon>Fungi incertae sedis</taxon>
        <taxon>Zoopagomycota</taxon>
        <taxon>Kickxellomycotina</taxon>
        <taxon>Harpellomycetes</taxon>
        <taxon>Harpellales</taxon>
        <taxon>Legeriomycetaceae</taxon>
        <taxon>Smittium</taxon>
    </lineage>
</organism>
<dbReference type="AlphaFoldDB" id="A0A2T9YV83"/>
<keyword evidence="3" id="KW-0862">Zinc</keyword>
<dbReference type="InterPro" id="IPR013083">
    <property type="entry name" value="Znf_RING/FYVE/PHD"/>
</dbReference>
<dbReference type="GO" id="GO:0005524">
    <property type="term" value="F:ATP binding"/>
    <property type="evidence" value="ECO:0007669"/>
    <property type="project" value="InterPro"/>
</dbReference>
<dbReference type="OrthoDB" id="158357at2759"/>
<dbReference type="PROSITE" id="PS50178">
    <property type="entry name" value="ZF_FYVE"/>
    <property type="match status" value="1"/>
</dbReference>